<dbReference type="Pfam" id="PF01464">
    <property type="entry name" value="SLT"/>
    <property type="match status" value="1"/>
</dbReference>
<gene>
    <name evidence="4" type="ORF">SAMN04487926_12160</name>
</gene>
<keyword evidence="5" id="KW-1185">Reference proteome</keyword>
<evidence type="ECO:0000256" key="2">
    <source>
        <dbReference type="SAM" id="MobiDB-lite"/>
    </source>
</evidence>
<name>A0A7Z7BBZ9_9BURK</name>
<dbReference type="CDD" id="cd00254">
    <property type="entry name" value="LT-like"/>
    <property type="match status" value="1"/>
</dbReference>
<feature type="region of interest" description="Disordered" evidence="2">
    <location>
        <begin position="545"/>
        <end position="575"/>
    </location>
</feature>
<proteinExistence type="inferred from homology"/>
<evidence type="ECO:0000259" key="3">
    <source>
        <dbReference type="Pfam" id="PF01464"/>
    </source>
</evidence>
<comment type="caution">
    <text evidence="4">The sequence shown here is derived from an EMBL/GenBank/DDBJ whole genome shotgun (WGS) entry which is preliminary data.</text>
</comment>
<dbReference type="PANTHER" id="PTHR37423:SF2">
    <property type="entry name" value="MEMBRANE-BOUND LYTIC MUREIN TRANSGLYCOSYLASE C"/>
    <property type="match status" value="1"/>
</dbReference>
<feature type="compositionally biased region" description="Low complexity" evidence="2">
    <location>
        <begin position="545"/>
        <end position="561"/>
    </location>
</feature>
<organism evidence="4 5">
    <name type="scientific">Paraburkholderia steynii</name>
    <dbReference type="NCBI Taxonomy" id="1245441"/>
    <lineage>
        <taxon>Bacteria</taxon>
        <taxon>Pseudomonadati</taxon>
        <taxon>Pseudomonadota</taxon>
        <taxon>Betaproteobacteria</taxon>
        <taxon>Burkholderiales</taxon>
        <taxon>Burkholderiaceae</taxon>
        <taxon>Paraburkholderia</taxon>
    </lineage>
</organism>
<dbReference type="AlphaFoldDB" id="A0A7Z7BBZ9"/>
<protein>
    <submittedName>
        <fullName evidence="4">Transglycosylase SLT domain-containing protein</fullName>
    </submittedName>
</protein>
<sequence length="643" mass="65739">MPIDDLYAESTNDYLAGANQVNVPTPQTAPSTSISSIARAAARGVGQGALQFGGAAADTLAGASQIFVDPDTLALNPNAQAQTDAQINDAIAKQRAGHLFESRFGARAYDLADTLKPDPTKTTATDQIVQGAFSGLTQIVPSTLLFGPAGGAVAGGASIGLGRAEDLKRQGVDVGTRTAVGAVEGGLGAVGAVLPVAGSTIARTAGLVAVGGPGLGIAQGVAEKAILRNANYDHLADQIDPLDPTNLAAATLVSGVFGAAHMASTARAASKAAGATSSAAAPTTAPVDVPLTDLPIDTRKALRYNAPQLDAYATQAAQAAGVPPEMLLFIKNKGEQSNSNQVSPKGAKGVMQFTDPTWQAFGKGDPTDPVNSIDAAAAYAKDLLQRYDGDVRAAITEYNGGVKQAQAVHAGGAPTDPETIKYLQKYDRFAANQQINGVKFNATPEQVDAALQAHGQRMVDESNPLPEGDIAAMGAHQDAFELAARQMGEGEFPQVANLIPDDATARAAYRDFEQRIGDVALAERPNEVEISPQAGTVADAADAPVNQAAASAQGSGGAQQQPRISGLTPSGEQPVSAVEANVREAANVDPNIQVHLDAADPTLAEHNGTIQSALELIDNEHAATLDDAKLFSVAANCFLGTGF</sequence>
<evidence type="ECO:0000313" key="4">
    <source>
        <dbReference type="EMBL" id="SDI65397.1"/>
    </source>
</evidence>
<dbReference type="SUPFAM" id="SSF53955">
    <property type="entry name" value="Lysozyme-like"/>
    <property type="match status" value="1"/>
</dbReference>
<reference evidence="4" key="1">
    <citation type="submission" date="2016-10" db="EMBL/GenBank/DDBJ databases">
        <authorList>
            <person name="Varghese N."/>
            <person name="Submissions S."/>
        </authorList>
    </citation>
    <scope>NUCLEOTIDE SEQUENCE [LARGE SCALE GENOMIC DNA]</scope>
    <source>
        <strain evidence="4">YR281</strain>
    </source>
</reference>
<feature type="domain" description="Transglycosylase SLT" evidence="3">
    <location>
        <begin position="312"/>
        <end position="405"/>
    </location>
</feature>
<dbReference type="RefSeq" id="WP_091785065.1">
    <property type="nucleotide sequence ID" value="NZ_FNDI01000021.1"/>
</dbReference>
<dbReference type="Proteomes" id="UP000198900">
    <property type="component" value="Unassembled WGS sequence"/>
</dbReference>
<dbReference type="InterPro" id="IPR008258">
    <property type="entry name" value="Transglycosylase_SLT_dom_1"/>
</dbReference>
<dbReference type="PANTHER" id="PTHR37423">
    <property type="entry name" value="SOLUBLE LYTIC MUREIN TRANSGLYCOSYLASE-RELATED"/>
    <property type="match status" value="1"/>
</dbReference>
<dbReference type="EMBL" id="FNDI01000021">
    <property type="protein sequence ID" value="SDI65397.1"/>
    <property type="molecule type" value="Genomic_DNA"/>
</dbReference>
<evidence type="ECO:0000256" key="1">
    <source>
        <dbReference type="ARBA" id="ARBA00007734"/>
    </source>
</evidence>
<dbReference type="InterPro" id="IPR023346">
    <property type="entry name" value="Lysozyme-like_dom_sf"/>
</dbReference>
<accession>A0A7Z7BBZ9</accession>
<evidence type="ECO:0000313" key="5">
    <source>
        <dbReference type="Proteomes" id="UP000198900"/>
    </source>
</evidence>
<dbReference type="Gene3D" id="1.10.530.10">
    <property type="match status" value="1"/>
</dbReference>
<comment type="similarity">
    <text evidence="1">Belongs to the transglycosylase Slt family.</text>
</comment>